<feature type="transmembrane region" description="Helical" evidence="1">
    <location>
        <begin position="240"/>
        <end position="263"/>
    </location>
</feature>
<name>A0A2P2CC47_9ZZZZ</name>
<dbReference type="EMBL" id="CZKA01000058">
    <property type="protein sequence ID" value="CUR59529.1"/>
    <property type="molecule type" value="Genomic_DNA"/>
</dbReference>
<feature type="transmembrane region" description="Helical" evidence="1">
    <location>
        <begin position="137"/>
        <end position="156"/>
    </location>
</feature>
<proteinExistence type="predicted"/>
<feature type="transmembrane region" description="Helical" evidence="1">
    <location>
        <begin position="162"/>
        <end position="182"/>
    </location>
</feature>
<keyword evidence="1" id="KW-0812">Transmembrane</keyword>
<organism evidence="2">
    <name type="scientific">metagenome</name>
    <dbReference type="NCBI Taxonomy" id="256318"/>
    <lineage>
        <taxon>unclassified sequences</taxon>
        <taxon>metagenomes</taxon>
    </lineage>
</organism>
<reference evidence="2" key="1">
    <citation type="submission" date="2015-08" db="EMBL/GenBank/DDBJ databases">
        <authorList>
            <person name="Babu N.S."/>
            <person name="Beckwith C.J."/>
            <person name="Beseler K.G."/>
            <person name="Brison A."/>
            <person name="Carone J.V."/>
            <person name="Caskin T.P."/>
            <person name="Diamond M."/>
            <person name="Durham M.E."/>
            <person name="Foxe J.M."/>
            <person name="Go M."/>
            <person name="Henderson B.A."/>
            <person name="Jones I.B."/>
            <person name="McGettigan J.A."/>
            <person name="Micheletti S.J."/>
            <person name="Nasrallah M.E."/>
            <person name="Ortiz D."/>
            <person name="Piller C.R."/>
            <person name="Privatt S.R."/>
            <person name="Schneider S.L."/>
            <person name="Sharp S."/>
            <person name="Smith T.C."/>
            <person name="Stanton J.D."/>
            <person name="Ullery H.E."/>
            <person name="Wilson R.J."/>
            <person name="Serrano M.G."/>
            <person name="Buck G."/>
            <person name="Lee V."/>
            <person name="Wang Y."/>
            <person name="Carvalho R."/>
            <person name="Voegtly L."/>
            <person name="Shi R."/>
            <person name="Duckworth R."/>
            <person name="Johnson A."/>
            <person name="Loviza R."/>
            <person name="Walstead R."/>
            <person name="Shah Z."/>
            <person name="Kiflezghi M."/>
            <person name="Wade K."/>
            <person name="Ball S.L."/>
            <person name="Bradley K.W."/>
            <person name="Asai D.J."/>
            <person name="Bowman C.A."/>
            <person name="Russell D.A."/>
            <person name="Pope W.H."/>
            <person name="Jacobs-Sera D."/>
            <person name="Hendrix R.W."/>
            <person name="Hatfull G.F."/>
        </authorList>
    </citation>
    <scope>NUCLEOTIDE SEQUENCE</scope>
</reference>
<feature type="transmembrane region" description="Helical" evidence="1">
    <location>
        <begin position="213"/>
        <end position="234"/>
    </location>
</feature>
<feature type="transmembrane region" description="Helical" evidence="1">
    <location>
        <begin position="75"/>
        <end position="93"/>
    </location>
</feature>
<gene>
    <name evidence="2" type="ORF">NOCA2610050</name>
</gene>
<evidence type="ECO:0000313" key="2">
    <source>
        <dbReference type="EMBL" id="CUR59529.1"/>
    </source>
</evidence>
<evidence type="ECO:0008006" key="3">
    <source>
        <dbReference type="Google" id="ProtNLM"/>
    </source>
</evidence>
<dbReference type="InterPro" id="IPR010390">
    <property type="entry name" value="ABC-2_transporter-like"/>
</dbReference>
<sequence length="274" mass="29523">MTHPQPSSRAPMRRGQTLRTLLAGWRAELAAASEYRVDLVIGTMVTTLWLGISVAPVLVVAAHTDEANGWTLPRLLFLQAVWYLLDAVVWVILVMNVGWWEEAVQLGTLDAQLLKPVNSLVLCSLGRIYLPDLPKILLALGLGAVAVWLGGGPVGWAESAAAALAIASALVLMWAVGVLANYKTLTHVRFDGWAAIFAAQNLARVPVPFYGPVLRVVLTAVIPIAFLSTVPAQLFYGDIALWFGLVAVALAAAAIRLTSYLWTRELSRYTGAMG</sequence>
<dbReference type="Pfam" id="PF06182">
    <property type="entry name" value="ABC2_membrane_6"/>
    <property type="match status" value="1"/>
</dbReference>
<dbReference type="AlphaFoldDB" id="A0A2P2CC47"/>
<dbReference type="PANTHER" id="PTHR36833:SF1">
    <property type="entry name" value="INTEGRAL MEMBRANE TRANSPORT PROTEIN"/>
    <property type="match status" value="1"/>
</dbReference>
<feature type="transmembrane region" description="Helical" evidence="1">
    <location>
        <begin position="39"/>
        <end position="63"/>
    </location>
</feature>
<dbReference type="PANTHER" id="PTHR36833">
    <property type="entry name" value="SLR0610 PROTEIN-RELATED"/>
    <property type="match status" value="1"/>
</dbReference>
<accession>A0A2P2CC47</accession>
<keyword evidence="1" id="KW-1133">Transmembrane helix</keyword>
<protein>
    <recommendedName>
        <fullName evidence="3">ABC transporter permease</fullName>
    </recommendedName>
</protein>
<evidence type="ECO:0000256" key="1">
    <source>
        <dbReference type="SAM" id="Phobius"/>
    </source>
</evidence>
<keyword evidence="1" id="KW-0472">Membrane</keyword>